<proteinExistence type="predicted"/>
<keyword evidence="2" id="KW-1185">Reference proteome</keyword>
<name>A0ABP8MSA2_9BACT</name>
<comment type="caution">
    <text evidence="1">The sequence shown here is derived from an EMBL/GenBank/DDBJ whole genome shotgun (WGS) entry which is preliminary data.</text>
</comment>
<evidence type="ECO:0000313" key="1">
    <source>
        <dbReference type="EMBL" id="GAA4453612.1"/>
    </source>
</evidence>
<protein>
    <recommendedName>
        <fullName evidence="3">Sulfotransferase family protein</fullName>
    </recommendedName>
</protein>
<dbReference type="Proteomes" id="UP001501175">
    <property type="component" value="Unassembled WGS sequence"/>
</dbReference>
<dbReference type="RefSeq" id="WP_345242859.1">
    <property type="nucleotide sequence ID" value="NZ_BAABHD010000022.1"/>
</dbReference>
<sequence length="330" mass="37449">MVNCPEPHPLRHWIPYKLLSSEGQLLFRWLYLADEPLNAPFFEDTRQRCLQHPFNAGSPAVISSLDGLINMAQTVPSVAPSAFIFHVSRCGSTLLAQLLSLNNRHIVLSEVPLLDTVLRLSDNEKNVPARQQGQAFQAILRLLSQPRTGQETHVFVKLDSWHILAYETIRRLYPTTPFVLLYRAPDAVLRSHRNQRGMQAIPGLIPAEFIGSPLGLVTGMDLDVYMAYVLQRYFEAMLAVAEKDANCLLINYQADGMTMMHELIPFLQLTLTEADYAAMEDRCGYHGKYPDREFTAENPVAEFSTYLQPALLLYHQLEEKRLQPVSSLCH</sequence>
<evidence type="ECO:0008006" key="3">
    <source>
        <dbReference type="Google" id="ProtNLM"/>
    </source>
</evidence>
<gene>
    <name evidence="1" type="ORF">GCM10023189_18930</name>
</gene>
<accession>A0ABP8MSA2</accession>
<dbReference type="InterPro" id="IPR027417">
    <property type="entry name" value="P-loop_NTPase"/>
</dbReference>
<reference evidence="2" key="1">
    <citation type="journal article" date="2019" name="Int. J. Syst. Evol. Microbiol.">
        <title>The Global Catalogue of Microorganisms (GCM) 10K type strain sequencing project: providing services to taxonomists for standard genome sequencing and annotation.</title>
        <authorList>
            <consortium name="The Broad Institute Genomics Platform"/>
            <consortium name="The Broad Institute Genome Sequencing Center for Infectious Disease"/>
            <person name="Wu L."/>
            <person name="Ma J."/>
        </authorList>
    </citation>
    <scope>NUCLEOTIDE SEQUENCE [LARGE SCALE GENOMIC DNA]</scope>
    <source>
        <strain evidence="2">JCM 17927</strain>
    </source>
</reference>
<dbReference type="SUPFAM" id="SSF52540">
    <property type="entry name" value="P-loop containing nucleoside triphosphate hydrolases"/>
    <property type="match status" value="1"/>
</dbReference>
<dbReference type="EMBL" id="BAABHD010000022">
    <property type="protein sequence ID" value="GAA4453612.1"/>
    <property type="molecule type" value="Genomic_DNA"/>
</dbReference>
<organism evidence="1 2">
    <name type="scientific">Nibrella saemangeumensis</name>
    <dbReference type="NCBI Taxonomy" id="1084526"/>
    <lineage>
        <taxon>Bacteria</taxon>
        <taxon>Pseudomonadati</taxon>
        <taxon>Bacteroidota</taxon>
        <taxon>Cytophagia</taxon>
        <taxon>Cytophagales</taxon>
        <taxon>Spirosomataceae</taxon>
        <taxon>Nibrella</taxon>
    </lineage>
</organism>
<evidence type="ECO:0000313" key="2">
    <source>
        <dbReference type="Proteomes" id="UP001501175"/>
    </source>
</evidence>
<dbReference type="Gene3D" id="3.40.50.300">
    <property type="entry name" value="P-loop containing nucleotide triphosphate hydrolases"/>
    <property type="match status" value="1"/>
</dbReference>